<dbReference type="Proteomes" id="UP000184069">
    <property type="component" value="Unassembled WGS sequence"/>
</dbReference>
<reference evidence="1 2" key="1">
    <citation type="submission" date="2016-11" db="EMBL/GenBank/DDBJ databases">
        <authorList>
            <person name="Jaros S."/>
            <person name="Januszkiewicz K."/>
            <person name="Wedrychowicz H."/>
        </authorList>
    </citation>
    <scope>NUCLEOTIDE SEQUENCE [LARGE SCALE GENOMIC DNA]</scope>
    <source>
        <strain evidence="1 2">DSM 27621</strain>
    </source>
</reference>
<dbReference type="AlphaFoldDB" id="A0A1M7D917"/>
<dbReference type="RefSeq" id="WP_262483762.1">
    <property type="nucleotide sequence ID" value="NZ_FRBM01000006.1"/>
</dbReference>
<sequence length="44" mass="4820">MKNAKLLSRDAQKSINGGAAGRFCCEYNYKGQCILWIGPGQQCP</sequence>
<proteinExistence type="predicted"/>
<protein>
    <submittedName>
        <fullName evidence="1">Uncharacterized protein</fullName>
    </submittedName>
</protein>
<dbReference type="EMBL" id="FRBM01000006">
    <property type="protein sequence ID" value="SHL76021.1"/>
    <property type="molecule type" value="Genomic_DNA"/>
</dbReference>
<organism evidence="1 2">
    <name type="scientific">Chryseobacterium contaminans</name>
    <dbReference type="NCBI Taxonomy" id="1423959"/>
    <lineage>
        <taxon>Bacteria</taxon>
        <taxon>Pseudomonadati</taxon>
        <taxon>Bacteroidota</taxon>
        <taxon>Flavobacteriia</taxon>
        <taxon>Flavobacteriales</taxon>
        <taxon>Weeksellaceae</taxon>
        <taxon>Chryseobacterium group</taxon>
        <taxon>Chryseobacterium</taxon>
    </lineage>
</organism>
<evidence type="ECO:0000313" key="2">
    <source>
        <dbReference type="Proteomes" id="UP000184069"/>
    </source>
</evidence>
<name>A0A1M7D917_9FLAO</name>
<evidence type="ECO:0000313" key="1">
    <source>
        <dbReference type="EMBL" id="SHL76021.1"/>
    </source>
</evidence>
<gene>
    <name evidence="1" type="ORF">SAMN05444407_10622</name>
</gene>
<accession>A0A1M7D917</accession>